<evidence type="ECO:0000313" key="2">
    <source>
        <dbReference type="EMBL" id="NHO40054.1"/>
    </source>
</evidence>
<dbReference type="EMBL" id="LN609302">
    <property type="protein sequence ID" value="CEF54257.1"/>
    <property type="molecule type" value="Genomic_DNA"/>
</dbReference>
<evidence type="ECO:0000313" key="4">
    <source>
        <dbReference type="Proteomes" id="UP000657200"/>
    </source>
</evidence>
<reference evidence="2 4" key="3">
    <citation type="journal article" date="2020" name="Int. J. Syst. Evol. Microbiol.">
        <title>Novel acetic acid bacteria from cider fermentations: Acetobacter conturbans sp. nov. and Acetobacter fallax sp. nov.</title>
        <authorList>
            <person name="Sombolestani A.S."/>
            <person name="Cleenwerck I."/>
            <person name="Cnockaert M."/>
            <person name="Borremans W."/>
            <person name="Wieme A.D."/>
            <person name="De Vuyst L."/>
            <person name="Vandamme P."/>
        </authorList>
    </citation>
    <scope>NUCLEOTIDE SEQUENCE [LARGE SCALE GENOMIC DNA]</scope>
    <source>
        <strain evidence="2 4">LMG 23848</strain>
    </source>
</reference>
<reference evidence="3" key="1">
    <citation type="submission" date="2014-09" db="EMBL/GenBank/DDBJ databases">
        <authorList>
            <person name="Illeghems K.G."/>
        </authorList>
    </citation>
    <scope>NUCLEOTIDE SEQUENCE [LARGE SCALE GENOMIC DNA]</scope>
    <source>
        <strain evidence="3">LMG 23848T</strain>
    </source>
</reference>
<dbReference type="RefSeq" id="WP_059022954.1">
    <property type="nucleotide sequence ID" value="NZ_LN609302.1"/>
</dbReference>
<dbReference type="STRING" id="431306.AGA_672"/>
<dbReference type="OrthoDB" id="7470251at2"/>
<evidence type="ECO:0000313" key="3">
    <source>
        <dbReference type="Proteomes" id="UP000068250"/>
    </source>
</evidence>
<proteinExistence type="predicted"/>
<protein>
    <recommendedName>
        <fullName evidence="5">GP-PDE domain-containing protein</fullName>
    </recommendedName>
</protein>
<name>A0A0U5F747_9PROT</name>
<dbReference type="Proteomes" id="UP000657200">
    <property type="component" value="Unassembled WGS sequence"/>
</dbReference>
<accession>A0A0U5F747</accession>
<dbReference type="Proteomes" id="UP000068250">
    <property type="component" value="Chromosome I"/>
</dbReference>
<keyword evidence="4" id="KW-1185">Reference proteome</keyword>
<dbReference type="GO" id="GO:0008081">
    <property type="term" value="F:phosphoric diester hydrolase activity"/>
    <property type="evidence" value="ECO:0007669"/>
    <property type="project" value="InterPro"/>
</dbReference>
<dbReference type="PATRIC" id="fig|431306.5.peg.656"/>
<evidence type="ECO:0000313" key="1">
    <source>
        <dbReference type="EMBL" id="CEF54257.1"/>
    </source>
</evidence>
<sequence length="211" mass="24559">MLIIDHRRNALAQIEATPVRFGAEIDLRNHGNDILVTHDPFITDAPRLEDWLKQYKHRFLIANVKEEGMEERLLPLLEQFGVKDFFILDESFPFIRKYARAGVPNFALRVSEFEDYRTALNLARDLKAIGRHVDWVWADSFTGNPLHPDVVKALRDEGMKICAVSPELHHVNKPEIWNSLVLEMQNKLSDIDIVPEMVCTKRLTLWEDFTK</sequence>
<dbReference type="GO" id="GO:0006629">
    <property type="term" value="P:lipid metabolic process"/>
    <property type="evidence" value="ECO:0007669"/>
    <property type="project" value="InterPro"/>
</dbReference>
<reference evidence="1" key="2">
    <citation type="submission" date="2014-09" db="EMBL/GenBank/DDBJ databases">
        <authorList>
            <person name="Magalhaes I.L.F."/>
            <person name="Oliveira U."/>
            <person name="Santos F.R."/>
            <person name="Vidigal T.H.D.A."/>
            <person name="Brescovit A.D."/>
            <person name="Santos A.J."/>
        </authorList>
    </citation>
    <scope>NUCLEOTIDE SEQUENCE</scope>
    <source>
        <strain evidence="1">LMG 23848T</strain>
    </source>
</reference>
<dbReference type="EMBL" id="WOTE01000006">
    <property type="protein sequence ID" value="NHO40054.1"/>
    <property type="molecule type" value="Genomic_DNA"/>
</dbReference>
<organism evidence="1 3">
    <name type="scientific">Acetobacter ghanensis</name>
    <dbReference type="NCBI Taxonomy" id="431306"/>
    <lineage>
        <taxon>Bacteria</taxon>
        <taxon>Pseudomonadati</taxon>
        <taxon>Pseudomonadota</taxon>
        <taxon>Alphaproteobacteria</taxon>
        <taxon>Acetobacterales</taxon>
        <taxon>Acetobacteraceae</taxon>
        <taxon>Acetobacter</taxon>
    </lineage>
</organism>
<dbReference type="AlphaFoldDB" id="A0A0U5F747"/>
<gene>
    <name evidence="1" type="ORF">AGA_672</name>
    <name evidence="2" type="ORF">GOB80_10265</name>
</gene>
<dbReference type="InterPro" id="IPR017946">
    <property type="entry name" value="PLC-like_Pdiesterase_TIM-brl"/>
</dbReference>
<evidence type="ECO:0008006" key="5">
    <source>
        <dbReference type="Google" id="ProtNLM"/>
    </source>
</evidence>
<dbReference type="Gene3D" id="3.20.20.190">
    <property type="entry name" value="Phosphatidylinositol (PI) phosphodiesterase"/>
    <property type="match status" value="1"/>
</dbReference>